<feature type="compositionally biased region" description="Low complexity" evidence="1">
    <location>
        <begin position="335"/>
        <end position="348"/>
    </location>
</feature>
<reference evidence="2" key="2">
    <citation type="journal article" date="2022" name="Sci. Rep.">
        <title>In silico prediction of the enzymes involved in the degradation of the herbicide molinate by Gulosibacter molinativorax ON4T.</title>
        <authorList>
            <person name="Lopes A.R."/>
            <person name="Bunin E."/>
            <person name="Viana A.T."/>
            <person name="Froufe H."/>
            <person name="Munoz-Merida A."/>
            <person name="Pinho D."/>
            <person name="Figueiredo J."/>
            <person name="Barroso C."/>
            <person name="Vaz-Moreira I."/>
            <person name="Bellanger X."/>
            <person name="Egas C."/>
            <person name="Nunes O.C."/>
        </authorList>
    </citation>
    <scope>NUCLEOTIDE SEQUENCE</scope>
    <source>
        <strain evidence="2">ON4</strain>
    </source>
</reference>
<protein>
    <recommendedName>
        <fullName evidence="4">Adhesin domain-containing protein</fullName>
    </recommendedName>
</protein>
<feature type="region of interest" description="Disordered" evidence="1">
    <location>
        <begin position="288"/>
        <end position="348"/>
    </location>
</feature>
<feature type="region of interest" description="Disordered" evidence="1">
    <location>
        <begin position="383"/>
        <end position="440"/>
    </location>
</feature>
<evidence type="ECO:0008006" key="4">
    <source>
        <dbReference type="Google" id="ProtNLM"/>
    </source>
</evidence>
<proteinExistence type="predicted"/>
<sequence>MAIEQWHVDTPKTIDLELVRHVRVNMMGGSVNVMTHDLPSTRVEVSSLTGRDMKIAIDGDNLIIDHPQLGWGSLGESARTLVDPPKATVSILVPKSVSVNVKATSADVLVTGIDGDISITTIGGEHFMDSTSGKLHLTSAGGELSVRGHAGAVEARTATGDVTVTGKITSFDGNTISGSTVIDLASEDASPASISNASVSGATTVRLPENTNASYQFATVATKVQVGELIVDPQYGKVARYEAPIPGEPITDIRLSTVAGRITVIGGLPVSTGASGAAAGAGEADAQAGSGAQADSSAQAGSNAQAPGRFATDLGNGGGAASGTAAGTGAGAGSAAGPSGAATADAADGGAAQATGTQATAAPASWAVPWNNNIDLENAPRVEGNVVPPAEGAAPATHGEPPAGTHTAAAAAGNTSNPRQPAGDSPVSPEDEKPESEEQR</sequence>
<keyword evidence="3" id="KW-1185">Reference proteome</keyword>
<comment type="caution">
    <text evidence="2">The sequence shown here is derived from an EMBL/GenBank/DDBJ whole genome shotgun (WGS) entry which is preliminary data.</text>
</comment>
<reference evidence="2" key="1">
    <citation type="submission" date="2018-03" db="EMBL/GenBank/DDBJ databases">
        <authorList>
            <person name="Nunes O.C."/>
            <person name="Lopes A.R."/>
            <person name="Froufe H."/>
            <person name="Munoz-Merida A."/>
            <person name="Barroso C."/>
            <person name="Egas C."/>
        </authorList>
    </citation>
    <scope>NUCLEOTIDE SEQUENCE</scope>
    <source>
        <strain evidence="2">ON4</strain>
    </source>
</reference>
<organism evidence="2 3">
    <name type="scientific">Gulosibacter molinativorax</name>
    <dbReference type="NCBI Taxonomy" id="256821"/>
    <lineage>
        <taxon>Bacteria</taxon>
        <taxon>Bacillati</taxon>
        <taxon>Actinomycetota</taxon>
        <taxon>Actinomycetes</taxon>
        <taxon>Micrococcales</taxon>
        <taxon>Microbacteriaceae</taxon>
        <taxon>Gulosibacter</taxon>
    </lineage>
</organism>
<evidence type="ECO:0000313" key="2">
    <source>
        <dbReference type="EMBL" id="MDJ1371376.1"/>
    </source>
</evidence>
<dbReference type="EMBL" id="PXVD01000012">
    <property type="protein sequence ID" value="MDJ1371376.1"/>
    <property type="molecule type" value="Genomic_DNA"/>
</dbReference>
<name>A0ABT7C809_9MICO</name>
<feature type="compositionally biased region" description="Low complexity" evidence="1">
    <location>
        <begin position="403"/>
        <end position="413"/>
    </location>
</feature>
<dbReference type="Proteomes" id="UP001170379">
    <property type="component" value="Unassembled WGS sequence"/>
</dbReference>
<feature type="compositionally biased region" description="Low complexity" evidence="1">
    <location>
        <begin position="288"/>
        <end position="306"/>
    </location>
</feature>
<dbReference type="RefSeq" id="WP_051266827.1">
    <property type="nucleotide sequence ID" value="NZ_CP028426.1"/>
</dbReference>
<accession>A0ABT7C809</accession>
<evidence type="ECO:0000256" key="1">
    <source>
        <dbReference type="SAM" id="MobiDB-lite"/>
    </source>
</evidence>
<evidence type="ECO:0000313" key="3">
    <source>
        <dbReference type="Proteomes" id="UP001170379"/>
    </source>
</evidence>
<feature type="compositionally biased region" description="Gly residues" evidence="1">
    <location>
        <begin position="315"/>
        <end position="334"/>
    </location>
</feature>
<gene>
    <name evidence="2" type="ORF">C7K25_08340</name>
</gene>